<protein>
    <recommendedName>
        <fullName evidence="5">RNA polymerase sigma-70 domain-containing protein</fullName>
    </recommendedName>
</protein>
<dbReference type="NCBIfam" id="NF005413">
    <property type="entry name" value="PRK06986.1"/>
    <property type="match status" value="1"/>
</dbReference>
<dbReference type="KEGG" id="gph:GEMMAAP_02275"/>
<gene>
    <name evidence="6" type="ORF">GEMMAAP_02275</name>
</gene>
<proteinExistence type="predicted"/>
<dbReference type="SUPFAM" id="SSF88659">
    <property type="entry name" value="Sigma3 and sigma4 domains of RNA polymerase sigma factors"/>
    <property type="match status" value="2"/>
</dbReference>
<keyword evidence="1" id="KW-0805">Transcription regulation</keyword>
<dbReference type="InterPro" id="IPR000943">
    <property type="entry name" value="RNA_pol_sigma70"/>
</dbReference>
<dbReference type="NCBIfam" id="TIGR02937">
    <property type="entry name" value="sigma70-ECF"/>
    <property type="match status" value="1"/>
</dbReference>
<dbReference type="InterPro" id="IPR007630">
    <property type="entry name" value="RNA_pol_sigma70_r4"/>
</dbReference>
<dbReference type="PROSITE" id="PS00715">
    <property type="entry name" value="SIGMA70_1"/>
    <property type="match status" value="1"/>
</dbReference>
<keyword evidence="2" id="KW-0731">Sigma factor</keyword>
<dbReference type="CDD" id="cd06171">
    <property type="entry name" value="Sigma70_r4"/>
    <property type="match status" value="1"/>
</dbReference>
<evidence type="ECO:0000259" key="5">
    <source>
        <dbReference type="PROSITE" id="PS00715"/>
    </source>
</evidence>
<dbReference type="eggNOG" id="COG1191">
    <property type="taxonomic scope" value="Bacteria"/>
</dbReference>
<dbReference type="InterPro" id="IPR013324">
    <property type="entry name" value="RNA_pol_sigma_r3/r4-like"/>
</dbReference>
<evidence type="ECO:0000256" key="2">
    <source>
        <dbReference type="ARBA" id="ARBA00023082"/>
    </source>
</evidence>
<evidence type="ECO:0000313" key="6">
    <source>
        <dbReference type="EMBL" id="AMW03977.1"/>
    </source>
</evidence>
<reference evidence="6 7" key="2">
    <citation type="journal article" date="2016" name="Environ. Microbiol. Rep.">
        <title>Metagenomic evidence for the presence of phototrophic Gemmatimonadetes bacteria in diverse environments.</title>
        <authorList>
            <person name="Zeng Y."/>
            <person name="Baumbach J."/>
            <person name="Barbosa E.G."/>
            <person name="Azevedo V."/>
            <person name="Zhang C."/>
            <person name="Koblizek M."/>
        </authorList>
    </citation>
    <scope>NUCLEOTIDE SEQUENCE [LARGE SCALE GENOMIC DNA]</scope>
    <source>
        <strain evidence="6 7">AP64</strain>
    </source>
</reference>
<dbReference type="NCBIfam" id="TIGR02479">
    <property type="entry name" value="FliA_WhiG"/>
    <property type="match status" value="1"/>
</dbReference>
<dbReference type="InterPro" id="IPR014284">
    <property type="entry name" value="RNA_pol_sigma-70_dom"/>
</dbReference>
<organism evidence="6 7">
    <name type="scientific">Gemmatimonas phototrophica</name>
    <dbReference type="NCBI Taxonomy" id="1379270"/>
    <lineage>
        <taxon>Bacteria</taxon>
        <taxon>Pseudomonadati</taxon>
        <taxon>Gemmatimonadota</taxon>
        <taxon>Gemmatimonadia</taxon>
        <taxon>Gemmatimonadales</taxon>
        <taxon>Gemmatimonadaceae</taxon>
        <taxon>Gemmatimonas</taxon>
    </lineage>
</organism>
<dbReference type="STRING" id="1379270.GEMMAAP_02275"/>
<dbReference type="SUPFAM" id="SSF88946">
    <property type="entry name" value="Sigma2 domain of RNA polymerase sigma factors"/>
    <property type="match status" value="1"/>
</dbReference>
<dbReference type="InterPro" id="IPR012845">
    <property type="entry name" value="RNA_pol_sigma_FliA_WhiG"/>
</dbReference>
<evidence type="ECO:0000256" key="4">
    <source>
        <dbReference type="ARBA" id="ARBA00023163"/>
    </source>
</evidence>
<evidence type="ECO:0000256" key="3">
    <source>
        <dbReference type="ARBA" id="ARBA00023125"/>
    </source>
</evidence>
<evidence type="ECO:0000256" key="1">
    <source>
        <dbReference type="ARBA" id="ARBA00023015"/>
    </source>
</evidence>
<dbReference type="PANTHER" id="PTHR30385">
    <property type="entry name" value="SIGMA FACTOR F FLAGELLAR"/>
    <property type="match status" value="1"/>
</dbReference>
<name>A0A143BG24_9BACT</name>
<reference evidence="6 7" key="1">
    <citation type="journal article" date="2014" name="Proc. Natl. Acad. Sci. U.S.A.">
        <title>Functional type 2 photosynthetic reaction centers found in the rare bacterial phylum Gemmatimonadetes.</title>
        <authorList>
            <person name="Zeng Y."/>
            <person name="Feng F."/>
            <person name="Medova H."/>
            <person name="Dean J."/>
            <person name="Koblizek M."/>
        </authorList>
    </citation>
    <scope>NUCLEOTIDE SEQUENCE [LARGE SCALE GENOMIC DNA]</scope>
    <source>
        <strain evidence="6 7">AP64</strain>
    </source>
</reference>
<dbReference type="InterPro" id="IPR007627">
    <property type="entry name" value="RNA_pol_sigma70_r2"/>
</dbReference>
<dbReference type="EMBL" id="CP011454">
    <property type="protein sequence ID" value="AMW03977.1"/>
    <property type="molecule type" value="Genomic_DNA"/>
</dbReference>
<dbReference type="Gene3D" id="1.20.140.160">
    <property type="match status" value="1"/>
</dbReference>
<feature type="domain" description="RNA polymerase sigma-70" evidence="5">
    <location>
        <begin position="47"/>
        <end position="60"/>
    </location>
</feature>
<keyword evidence="4" id="KW-0804">Transcription</keyword>
<dbReference type="PIRSF" id="PIRSF000770">
    <property type="entry name" value="RNA_pol_sigma-SigE/K"/>
    <property type="match status" value="1"/>
</dbReference>
<dbReference type="PANTHER" id="PTHR30385:SF7">
    <property type="entry name" value="RNA POLYMERASE SIGMA FACTOR FLIA"/>
    <property type="match status" value="1"/>
</dbReference>
<dbReference type="Pfam" id="PF04545">
    <property type="entry name" value="Sigma70_r4"/>
    <property type="match status" value="1"/>
</dbReference>
<sequence>MNAKLWQSYQAGNQVARDRLLEEHLGLVHHVARQVSRTLAVRADFDELVSAGTIGLMTALEGFDATRGLAFSTFAAPRIRGAILDELRKQDHVPRSIRRKTREITAAREAYQRVHGHAPEDRELAEQLGVDLDTLWRWQADVEGAHHIPLDRAPGDRENTSPVPAETLTSELDGDVEESLTHEQEVSHLKDAILRLKEQERVVLSLYYFEELKLHEIAKVLELTESRVSQIRSKALSKLRVELKPLRDV</sequence>
<dbReference type="Pfam" id="PF04542">
    <property type="entry name" value="Sigma70_r2"/>
    <property type="match status" value="1"/>
</dbReference>
<dbReference type="GO" id="GO:0016987">
    <property type="term" value="F:sigma factor activity"/>
    <property type="evidence" value="ECO:0007669"/>
    <property type="project" value="UniProtKB-KW"/>
</dbReference>
<keyword evidence="7" id="KW-1185">Reference proteome</keyword>
<dbReference type="PRINTS" id="PR00046">
    <property type="entry name" value="SIGMA70FCT"/>
</dbReference>
<dbReference type="Proteomes" id="UP000076404">
    <property type="component" value="Chromosome"/>
</dbReference>
<dbReference type="GO" id="GO:0006352">
    <property type="term" value="P:DNA-templated transcription initiation"/>
    <property type="evidence" value="ECO:0007669"/>
    <property type="project" value="InterPro"/>
</dbReference>
<dbReference type="GO" id="GO:0003677">
    <property type="term" value="F:DNA binding"/>
    <property type="evidence" value="ECO:0007669"/>
    <property type="project" value="UniProtKB-KW"/>
</dbReference>
<evidence type="ECO:0000313" key="7">
    <source>
        <dbReference type="Proteomes" id="UP000076404"/>
    </source>
</evidence>
<dbReference type="Gene3D" id="1.10.1740.10">
    <property type="match status" value="1"/>
</dbReference>
<dbReference type="InterPro" id="IPR013325">
    <property type="entry name" value="RNA_pol_sigma_r2"/>
</dbReference>
<keyword evidence="3" id="KW-0238">DNA-binding</keyword>
<dbReference type="AlphaFoldDB" id="A0A143BG24"/>
<dbReference type="GO" id="GO:0003899">
    <property type="term" value="F:DNA-directed RNA polymerase activity"/>
    <property type="evidence" value="ECO:0007669"/>
    <property type="project" value="InterPro"/>
</dbReference>
<accession>A0A143BG24</accession>